<gene>
    <name evidence="2" type="ORF">Sradi_7008400</name>
</gene>
<accession>A0AAW2JCK7</accession>
<name>A0AAW2JCK7_SESRA</name>
<organism evidence="2">
    <name type="scientific">Sesamum radiatum</name>
    <name type="common">Black benniseed</name>
    <dbReference type="NCBI Taxonomy" id="300843"/>
    <lineage>
        <taxon>Eukaryota</taxon>
        <taxon>Viridiplantae</taxon>
        <taxon>Streptophyta</taxon>
        <taxon>Embryophyta</taxon>
        <taxon>Tracheophyta</taxon>
        <taxon>Spermatophyta</taxon>
        <taxon>Magnoliopsida</taxon>
        <taxon>eudicotyledons</taxon>
        <taxon>Gunneridae</taxon>
        <taxon>Pentapetalae</taxon>
        <taxon>asterids</taxon>
        <taxon>lamiids</taxon>
        <taxon>Lamiales</taxon>
        <taxon>Pedaliaceae</taxon>
        <taxon>Sesamum</taxon>
    </lineage>
</organism>
<reference evidence="2" key="1">
    <citation type="submission" date="2020-06" db="EMBL/GenBank/DDBJ databases">
        <authorList>
            <person name="Li T."/>
            <person name="Hu X."/>
            <person name="Zhang T."/>
            <person name="Song X."/>
            <person name="Zhang H."/>
            <person name="Dai N."/>
            <person name="Sheng W."/>
            <person name="Hou X."/>
            <person name="Wei L."/>
        </authorList>
    </citation>
    <scope>NUCLEOTIDE SEQUENCE</scope>
    <source>
        <strain evidence="2">G02</strain>
        <tissue evidence="2">Leaf</tissue>
    </source>
</reference>
<protein>
    <submittedName>
        <fullName evidence="2">Uncharacterized protein</fullName>
    </submittedName>
</protein>
<evidence type="ECO:0000313" key="2">
    <source>
        <dbReference type="EMBL" id="KAL0291936.1"/>
    </source>
</evidence>
<sequence>MLLTTIAATKTEARRHRKTAQTTGYGGPTAPQRSQGRTHARPAVSFRVQVSRSHAKSRVPQSRVPAWRASWSKEAKRTVIERDPLRKRWYSIDAMRRRE</sequence>
<feature type="region of interest" description="Disordered" evidence="1">
    <location>
        <begin position="1"/>
        <end position="75"/>
    </location>
</feature>
<comment type="caution">
    <text evidence="2">The sequence shown here is derived from an EMBL/GenBank/DDBJ whole genome shotgun (WGS) entry which is preliminary data.</text>
</comment>
<dbReference type="EMBL" id="JACGWJ010000483">
    <property type="protein sequence ID" value="KAL0291936.1"/>
    <property type="molecule type" value="Genomic_DNA"/>
</dbReference>
<proteinExistence type="predicted"/>
<reference evidence="2" key="2">
    <citation type="journal article" date="2024" name="Plant">
        <title>Genomic evolution and insights into agronomic trait innovations of Sesamum species.</title>
        <authorList>
            <person name="Miao H."/>
            <person name="Wang L."/>
            <person name="Qu L."/>
            <person name="Liu H."/>
            <person name="Sun Y."/>
            <person name="Le M."/>
            <person name="Wang Q."/>
            <person name="Wei S."/>
            <person name="Zheng Y."/>
            <person name="Lin W."/>
            <person name="Duan Y."/>
            <person name="Cao H."/>
            <person name="Xiong S."/>
            <person name="Wang X."/>
            <person name="Wei L."/>
            <person name="Li C."/>
            <person name="Ma Q."/>
            <person name="Ju M."/>
            <person name="Zhao R."/>
            <person name="Li G."/>
            <person name="Mu C."/>
            <person name="Tian Q."/>
            <person name="Mei H."/>
            <person name="Zhang T."/>
            <person name="Gao T."/>
            <person name="Zhang H."/>
        </authorList>
    </citation>
    <scope>NUCLEOTIDE SEQUENCE</scope>
    <source>
        <strain evidence="2">G02</strain>
    </source>
</reference>
<evidence type="ECO:0000256" key="1">
    <source>
        <dbReference type="SAM" id="MobiDB-lite"/>
    </source>
</evidence>
<dbReference type="AlphaFoldDB" id="A0AAW2JCK7"/>